<gene>
    <name evidence="1" type="ORF">Gogos_021404</name>
</gene>
<reference evidence="1 2" key="1">
    <citation type="journal article" date="2019" name="Genome Biol. Evol.">
        <title>Insights into the evolution of the New World diploid cottons (Gossypium, subgenus Houzingenia) based on genome sequencing.</title>
        <authorList>
            <person name="Grover C.E."/>
            <person name="Arick M.A. 2nd"/>
            <person name="Thrash A."/>
            <person name="Conover J.L."/>
            <person name="Sanders W.S."/>
            <person name="Peterson D.G."/>
            <person name="Frelichowski J.E."/>
            <person name="Scheffler J.A."/>
            <person name="Scheffler B.E."/>
            <person name="Wendel J.F."/>
        </authorList>
    </citation>
    <scope>NUCLEOTIDE SEQUENCE [LARGE SCALE GENOMIC DNA]</scope>
    <source>
        <strain evidence="1">5</strain>
        <tissue evidence="1">Leaf</tissue>
    </source>
</reference>
<evidence type="ECO:0000313" key="2">
    <source>
        <dbReference type="Proteomes" id="UP000593579"/>
    </source>
</evidence>
<dbReference type="Proteomes" id="UP000593579">
    <property type="component" value="Unassembled WGS sequence"/>
</dbReference>
<sequence length="94" mass="11168">MLVKLLNPPLMKIVNQVKRWMNTKRWRCLLEDSRDSRGLTKEENFKKRKDSSFNLSRRKIPLFSMSARNRGTSSMIVLNLKRRGLVNKRPILLL</sequence>
<keyword evidence="2" id="KW-1185">Reference proteome</keyword>
<dbReference type="AlphaFoldDB" id="A0A7J9D636"/>
<organism evidence="1 2">
    <name type="scientific">Gossypium gossypioides</name>
    <name type="common">Mexican cotton</name>
    <name type="synonym">Selera gossypioides</name>
    <dbReference type="NCBI Taxonomy" id="34282"/>
    <lineage>
        <taxon>Eukaryota</taxon>
        <taxon>Viridiplantae</taxon>
        <taxon>Streptophyta</taxon>
        <taxon>Embryophyta</taxon>
        <taxon>Tracheophyta</taxon>
        <taxon>Spermatophyta</taxon>
        <taxon>Magnoliopsida</taxon>
        <taxon>eudicotyledons</taxon>
        <taxon>Gunneridae</taxon>
        <taxon>Pentapetalae</taxon>
        <taxon>rosids</taxon>
        <taxon>malvids</taxon>
        <taxon>Malvales</taxon>
        <taxon>Malvaceae</taxon>
        <taxon>Malvoideae</taxon>
        <taxon>Gossypium</taxon>
    </lineage>
</organism>
<evidence type="ECO:0000313" key="1">
    <source>
        <dbReference type="EMBL" id="MBA0755935.1"/>
    </source>
</evidence>
<feature type="non-terminal residue" evidence="1">
    <location>
        <position position="94"/>
    </location>
</feature>
<protein>
    <submittedName>
        <fullName evidence="1">Uncharacterized protein</fullName>
    </submittedName>
</protein>
<accession>A0A7J9D636</accession>
<proteinExistence type="predicted"/>
<name>A0A7J9D636_GOSGO</name>
<comment type="caution">
    <text evidence="1">The sequence shown here is derived from an EMBL/GenBank/DDBJ whole genome shotgun (WGS) entry which is preliminary data.</text>
</comment>
<dbReference type="OrthoDB" id="10529400at2759"/>
<dbReference type="EMBL" id="JABEZY010272692">
    <property type="protein sequence ID" value="MBA0755935.1"/>
    <property type="molecule type" value="Genomic_DNA"/>
</dbReference>